<protein>
    <submittedName>
        <fullName evidence="2">Uncharacterized protein</fullName>
    </submittedName>
</protein>
<evidence type="ECO:0000256" key="1">
    <source>
        <dbReference type="SAM" id="Phobius"/>
    </source>
</evidence>
<feature type="transmembrane region" description="Helical" evidence="1">
    <location>
        <begin position="7"/>
        <end position="28"/>
    </location>
</feature>
<keyword evidence="3" id="KW-1185">Reference proteome</keyword>
<keyword evidence="1" id="KW-0472">Membrane</keyword>
<evidence type="ECO:0000313" key="3">
    <source>
        <dbReference type="Proteomes" id="UP001274830"/>
    </source>
</evidence>
<dbReference type="Pfam" id="PF14087">
    <property type="entry name" value="DUF4267"/>
    <property type="match status" value="1"/>
</dbReference>
<name>A0AAE0WID2_9PEZI</name>
<reference evidence="2" key="1">
    <citation type="submission" date="2023-07" db="EMBL/GenBank/DDBJ databases">
        <title>Black Yeasts Isolated from many extreme environments.</title>
        <authorList>
            <person name="Coleine C."/>
            <person name="Stajich J.E."/>
            <person name="Selbmann L."/>
        </authorList>
    </citation>
    <scope>NUCLEOTIDE SEQUENCE</scope>
    <source>
        <strain evidence="2">CCFEE 5485</strain>
    </source>
</reference>
<comment type="caution">
    <text evidence="2">The sequence shown here is derived from an EMBL/GenBank/DDBJ whole genome shotgun (WGS) entry which is preliminary data.</text>
</comment>
<sequence length="223" mass="24619">MEQYIKIADYAAGLLGAMMFGIGLQAQLQPMEGRVITSTRQLSKTLSGTEAQTGAKQFAGKIVTNQDRAIMFPIVGGRNMWIGAAMLALTLQGQRKAVGTILATGMIGGGVDAWWCYRNGSEKWLPHIIGSSIGIPLSYVLLHCDFMESNTNGETQALPNPDKFLDRVVEIDGHHYERQRSITDYRRDPGEARILYLCRRSSISASSSDDSEQQTFIMKVKVQ</sequence>
<organism evidence="2 3">
    <name type="scientific">Recurvomyces mirabilis</name>
    <dbReference type="NCBI Taxonomy" id="574656"/>
    <lineage>
        <taxon>Eukaryota</taxon>
        <taxon>Fungi</taxon>
        <taxon>Dikarya</taxon>
        <taxon>Ascomycota</taxon>
        <taxon>Pezizomycotina</taxon>
        <taxon>Dothideomycetes</taxon>
        <taxon>Dothideomycetidae</taxon>
        <taxon>Mycosphaerellales</taxon>
        <taxon>Teratosphaeriaceae</taxon>
        <taxon>Recurvomyces</taxon>
    </lineage>
</organism>
<evidence type="ECO:0000313" key="2">
    <source>
        <dbReference type="EMBL" id="KAK3670088.1"/>
    </source>
</evidence>
<keyword evidence="1" id="KW-1133">Transmembrane helix</keyword>
<keyword evidence="1" id="KW-0812">Transmembrane</keyword>
<dbReference type="AlphaFoldDB" id="A0AAE0WID2"/>
<dbReference type="EMBL" id="JAUTXT010000063">
    <property type="protein sequence ID" value="KAK3670088.1"/>
    <property type="molecule type" value="Genomic_DNA"/>
</dbReference>
<accession>A0AAE0WID2</accession>
<proteinExistence type="predicted"/>
<dbReference type="Proteomes" id="UP001274830">
    <property type="component" value="Unassembled WGS sequence"/>
</dbReference>
<dbReference type="InterPro" id="IPR025363">
    <property type="entry name" value="DUF4267"/>
</dbReference>
<gene>
    <name evidence="2" type="ORF">LTR78_010028</name>
</gene>